<keyword evidence="2" id="KW-0175">Coiled coil</keyword>
<dbReference type="GO" id="GO:0015616">
    <property type="term" value="F:DNA translocase activity"/>
    <property type="evidence" value="ECO:0007669"/>
    <property type="project" value="TreeGrafter"/>
</dbReference>
<accession>A0A1U7NHM5</accession>
<dbReference type="InterPro" id="IPR022138">
    <property type="entry name" value="DUF3670"/>
</dbReference>
<feature type="domain" description="Helicase C-terminal" evidence="4">
    <location>
        <begin position="701"/>
        <end position="862"/>
    </location>
</feature>
<gene>
    <name evidence="5" type="ORF">BO222_03370</name>
</gene>
<dbReference type="InterPro" id="IPR038718">
    <property type="entry name" value="SNF2-like_sf"/>
</dbReference>
<dbReference type="PROSITE" id="PS51194">
    <property type="entry name" value="HELICASE_CTER"/>
    <property type="match status" value="1"/>
</dbReference>
<dbReference type="InterPro" id="IPR001650">
    <property type="entry name" value="Helicase_C-like"/>
</dbReference>
<dbReference type="Gene3D" id="3.40.50.300">
    <property type="entry name" value="P-loop containing nucleotide triphosphate hydrolases"/>
    <property type="match status" value="1"/>
</dbReference>
<dbReference type="GO" id="GO:0005524">
    <property type="term" value="F:ATP binding"/>
    <property type="evidence" value="ECO:0007669"/>
    <property type="project" value="InterPro"/>
</dbReference>
<dbReference type="InterPro" id="IPR014001">
    <property type="entry name" value="Helicase_ATP-bd"/>
</dbReference>
<dbReference type="InterPro" id="IPR050496">
    <property type="entry name" value="SNF2_RAD54_helicase_repair"/>
</dbReference>
<protein>
    <recommendedName>
        <fullName evidence="7">ATP-dependent helicase</fullName>
    </recommendedName>
</protein>
<name>A0A1U7NHM5_9FIRM</name>
<sequence>MSQKLTAFFSPEGFKLDLNNNDLTIEDQEKFEEILQEPYDYLYEKSFLNESFTDPVLRFLKKLVDRYIERLLQKPELEETRENTEVSFDEDELNAMIQDVPFVLNAEMVDSDWLKAFFEKIHDSFKKDAAAETGSMKSYFVKKNPELHTPDKLCFQLVENRNDPQYPFAFMVTYTRKMQSGKVRHVPLSQCLIDFKEQPDKLLSLLSGLNKASEICPMIEEFTVSGELMHPIRLNAKEASVFLSSADDLMKAGMVCRVPNWWKKKYSSVSLSVSMGSKKQSLFGVETLVSLKPSLMVNGKPLTKAEIKKLLEADEGLMLIKDGWVEVNHEKLKELLAAMDEVSDEMTLADLLRKEAGLQEEKVKSSKAEIGNGAWLAGLFAKMKSPKQAAASAIPKSVHAKLRPYQKSGVNWLNMLGSYGFGALLADDMGLGKTLQVLTYLEGLRRKNPEAKILLVVPASLLGNWQAEARKFVPEMPLSILHGMSAEKLEKKIQEESSFLNITTYGIASRMESLKNQTWDLLILDEAQAIKNPKTKQTRMIKLIPAHQKIALTGTPVENDLSNLWSIFDFLNSGLLGNQSQFSQYAKKLQEKPEGYGKLRNMIAPFILRRLKTDQSIVPDLPSKIEQTDYIELSAKQKAMYRKRVEELEAALEEEDVDDKGIKKKGLVLAALTALKQICNHPDQYSGAEVFKPQDSGKYEFLKEILEPIAEKRECVLVFSQYASMTEELDDYLAEIFGRKGLVINGSTPVKTRTEYATRFNEQKTYIPYMVLSLKAAGTGLNLVAANHVIHFDRWWNPAVENQATDRAFRIGQKKNVMVHKFVCKGTIEEKIDQLIFEKQLLADSLINTSEEGAEKMLSNMSNDELIQLMRLDV</sequence>
<dbReference type="Pfam" id="PF12419">
    <property type="entry name" value="DUF3670"/>
    <property type="match status" value="1"/>
</dbReference>
<dbReference type="PANTHER" id="PTHR45629:SF7">
    <property type="entry name" value="DNA EXCISION REPAIR PROTEIN ERCC-6-RELATED"/>
    <property type="match status" value="1"/>
</dbReference>
<keyword evidence="1" id="KW-0378">Hydrolase</keyword>
<organism evidence="5 6">
    <name type="scientific">Ileibacterium valens</name>
    <dbReference type="NCBI Taxonomy" id="1862668"/>
    <lineage>
        <taxon>Bacteria</taxon>
        <taxon>Bacillati</taxon>
        <taxon>Bacillota</taxon>
        <taxon>Erysipelotrichia</taxon>
        <taxon>Erysipelotrichales</taxon>
        <taxon>Erysipelotrichaceae</taxon>
        <taxon>Ileibacterium</taxon>
    </lineage>
</organism>
<evidence type="ECO:0000256" key="2">
    <source>
        <dbReference type="SAM" id="Coils"/>
    </source>
</evidence>
<evidence type="ECO:0000256" key="1">
    <source>
        <dbReference type="ARBA" id="ARBA00022801"/>
    </source>
</evidence>
<dbReference type="AlphaFoldDB" id="A0A1U7NHM5"/>
<dbReference type="Proteomes" id="UP000186341">
    <property type="component" value="Unassembled WGS sequence"/>
</dbReference>
<evidence type="ECO:0000313" key="6">
    <source>
        <dbReference type="Proteomes" id="UP000186341"/>
    </source>
</evidence>
<evidence type="ECO:0000313" key="5">
    <source>
        <dbReference type="EMBL" id="OLU41407.1"/>
    </source>
</evidence>
<evidence type="ECO:0008006" key="7">
    <source>
        <dbReference type="Google" id="ProtNLM"/>
    </source>
</evidence>
<dbReference type="Pfam" id="PF00271">
    <property type="entry name" value="Helicase_C"/>
    <property type="match status" value="1"/>
</dbReference>
<dbReference type="GO" id="GO:0016787">
    <property type="term" value="F:hydrolase activity"/>
    <property type="evidence" value="ECO:0007669"/>
    <property type="project" value="UniProtKB-KW"/>
</dbReference>
<proteinExistence type="predicted"/>
<dbReference type="CDD" id="cd18793">
    <property type="entry name" value="SF2_C_SNF"/>
    <property type="match status" value="1"/>
</dbReference>
<dbReference type="InterPro" id="IPR027417">
    <property type="entry name" value="P-loop_NTPase"/>
</dbReference>
<dbReference type="Pfam" id="PF00176">
    <property type="entry name" value="SNF2-rel_dom"/>
    <property type="match status" value="1"/>
</dbReference>
<comment type="caution">
    <text evidence="5">The sequence shown here is derived from an EMBL/GenBank/DDBJ whole genome shotgun (WGS) entry which is preliminary data.</text>
</comment>
<keyword evidence="6" id="KW-1185">Reference proteome</keyword>
<dbReference type="PROSITE" id="PS51192">
    <property type="entry name" value="HELICASE_ATP_BIND_1"/>
    <property type="match status" value="1"/>
</dbReference>
<dbReference type="Gene3D" id="3.40.50.10810">
    <property type="entry name" value="Tandem AAA-ATPase domain"/>
    <property type="match status" value="1"/>
</dbReference>
<reference evidence="5 6" key="1">
    <citation type="submission" date="2016-11" db="EMBL/GenBank/DDBJ databases">
        <title>Description of two novel members of the family Erysipelotrichaceae: Ileibacterium lipovorans gen. nov., sp. nov. and Dubosiella newyorkensis, gen. nov., sp. nov.</title>
        <authorList>
            <person name="Cox L.M."/>
            <person name="Sohn J."/>
            <person name="Tyrrell K.L."/>
            <person name="Citron D.M."/>
            <person name="Lawson P.A."/>
            <person name="Patel N.B."/>
            <person name="Iizumi T."/>
            <person name="Perez-Perez G.I."/>
            <person name="Goldstein E.J."/>
            <person name="Blaser M.J."/>
        </authorList>
    </citation>
    <scope>NUCLEOTIDE SEQUENCE [LARGE SCALE GENOMIC DNA]</scope>
    <source>
        <strain evidence="5 6">NYU-BL-A3</strain>
    </source>
</reference>
<dbReference type="InterPro" id="IPR000330">
    <property type="entry name" value="SNF2_N"/>
</dbReference>
<dbReference type="SMART" id="SM00487">
    <property type="entry name" value="DEXDc"/>
    <property type="match status" value="1"/>
</dbReference>
<feature type="domain" description="Helicase ATP-binding" evidence="3">
    <location>
        <begin position="414"/>
        <end position="574"/>
    </location>
</feature>
<dbReference type="PANTHER" id="PTHR45629">
    <property type="entry name" value="SNF2/RAD54 FAMILY MEMBER"/>
    <property type="match status" value="1"/>
</dbReference>
<feature type="coiled-coil region" evidence="2">
    <location>
        <begin position="631"/>
        <end position="658"/>
    </location>
</feature>
<dbReference type="EMBL" id="MPJW01000086">
    <property type="protein sequence ID" value="OLU41407.1"/>
    <property type="molecule type" value="Genomic_DNA"/>
</dbReference>
<dbReference type="InterPro" id="IPR049730">
    <property type="entry name" value="SNF2/RAD54-like_C"/>
</dbReference>
<evidence type="ECO:0000259" key="4">
    <source>
        <dbReference type="PROSITE" id="PS51194"/>
    </source>
</evidence>
<evidence type="ECO:0000259" key="3">
    <source>
        <dbReference type="PROSITE" id="PS51192"/>
    </source>
</evidence>
<dbReference type="SMART" id="SM00490">
    <property type="entry name" value="HELICc"/>
    <property type="match status" value="1"/>
</dbReference>
<dbReference type="SUPFAM" id="SSF52540">
    <property type="entry name" value="P-loop containing nucleoside triphosphate hydrolases"/>
    <property type="match status" value="2"/>
</dbReference>